<dbReference type="GeneID" id="77731460"/>
<reference evidence="2" key="1">
    <citation type="journal article" date="2022" name="G3 (Bethesda)">
        <title>High quality genome of the basidiomycete yeast Dioszegia hungarica PDD-24b-2 isolated from cloud water.</title>
        <authorList>
            <person name="Jarrige D."/>
            <person name="Haridas S."/>
            <person name="Bleykasten-Grosshans C."/>
            <person name="Joly M."/>
            <person name="Nadalig T."/>
            <person name="Sancelme M."/>
            <person name="Vuilleumier S."/>
            <person name="Grigoriev I.V."/>
            <person name="Amato P."/>
            <person name="Bringel F."/>
        </authorList>
    </citation>
    <scope>NUCLEOTIDE SEQUENCE</scope>
    <source>
        <strain evidence="2">PDD-24b-2</strain>
    </source>
</reference>
<sequence length="193" mass="22365">MVPRPPCVTELLKRDPPPVSLSNLSDTKNPPYRADLSDQIASPMCHPALEAALHLMNDDLFSAHFLLRKMQEDEWAKWLHGILHLIEGDLEKNAKLWYQQVDPKVLSTYWGADDPAAAAIENMYRVKRIKDGEEKDPEEDKKARRIKWEELTSIMESLEKEHGWDAVDGTKFYTKDEDPSHQSLVMKQNRRDM</sequence>
<evidence type="ECO:0000313" key="2">
    <source>
        <dbReference type="EMBL" id="KAI9638639.1"/>
    </source>
</evidence>
<dbReference type="Proteomes" id="UP001164286">
    <property type="component" value="Unassembled WGS sequence"/>
</dbReference>
<name>A0AA38LY77_9TREE</name>
<gene>
    <name evidence="2" type="ORF">MKK02DRAFT_43038</name>
</gene>
<comment type="caution">
    <text evidence="2">The sequence shown here is derived from an EMBL/GenBank/DDBJ whole genome shotgun (WGS) entry which is preliminary data.</text>
</comment>
<evidence type="ECO:0000256" key="1">
    <source>
        <dbReference type="SAM" id="MobiDB-lite"/>
    </source>
</evidence>
<dbReference type="RefSeq" id="XP_052948416.1">
    <property type="nucleotide sequence ID" value="XM_053092255.1"/>
</dbReference>
<organism evidence="2 3">
    <name type="scientific">Dioszegia hungarica</name>
    <dbReference type="NCBI Taxonomy" id="4972"/>
    <lineage>
        <taxon>Eukaryota</taxon>
        <taxon>Fungi</taxon>
        <taxon>Dikarya</taxon>
        <taxon>Basidiomycota</taxon>
        <taxon>Agaricomycotina</taxon>
        <taxon>Tremellomycetes</taxon>
        <taxon>Tremellales</taxon>
        <taxon>Bulleribasidiaceae</taxon>
        <taxon>Dioszegia</taxon>
    </lineage>
</organism>
<dbReference type="AlphaFoldDB" id="A0AA38LY77"/>
<protein>
    <submittedName>
        <fullName evidence="2">Uncharacterized protein</fullName>
    </submittedName>
</protein>
<evidence type="ECO:0000313" key="3">
    <source>
        <dbReference type="Proteomes" id="UP001164286"/>
    </source>
</evidence>
<accession>A0AA38LY77</accession>
<dbReference type="EMBL" id="JAKWFO010000003">
    <property type="protein sequence ID" value="KAI9638639.1"/>
    <property type="molecule type" value="Genomic_DNA"/>
</dbReference>
<feature type="region of interest" description="Disordered" evidence="1">
    <location>
        <begin position="174"/>
        <end position="193"/>
    </location>
</feature>
<proteinExistence type="predicted"/>
<keyword evidence="3" id="KW-1185">Reference proteome</keyword>